<dbReference type="Gene3D" id="1.10.10.60">
    <property type="entry name" value="Homeodomain-like"/>
    <property type="match status" value="1"/>
</dbReference>
<reference evidence="4 5" key="1">
    <citation type="submission" date="2018-06" db="EMBL/GenBank/DDBJ databases">
        <title>Carbapenemase-producing Enterobacteriaceae present in wastewater treatment plant effluent and nearby surface waters in the US.</title>
        <authorList>
            <person name="Mathys D.A."/>
            <person name="Mollenkopf D.F."/>
            <person name="Feicht S.M."/>
            <person name="Adams R.J."/>
            <person name="Albers A.L."/>
            <person name="Stuever D.M."/>
            <person name="Daniels J.B."/>
            <person name="Wittum T.E."/>
        </authorList>
    </citation>
    <scope>NUCLEOTIDE SEQUENCE [LARGE SCALE GENOMIC DNA]</scope>
    <source>
        <strain evidence="4 5">GEO_47_Down_B</strain>
    </source>
</reference>
<protein>
    <recommendedName>
        <fullName evidence="3">HTH tetR-type domain-containing protein</fullName>
    </recommendedName>
</protein>
<dbReference type="PANTHER" id="PTHR30055">
    <property type="entry name" value="HTH-TYPE TRANSCRIPTIONAL REGULATOR RUTR"/>
    <property type="match status" value="1"/>
</dbReference>
<dbReference type="InterPro" id="IPR001647">
    <property type="entry name" value="HTH_TetR"/>
</dbReference>
<feature type="DNA-binding region" description="H-T-H motif" evidence="2">
    <location>
        <begin position="28"/>
        <end position="47"/>
    </location>
</feature>
<dbReference type="AlphaFoldDB" id="A0A443VJR7"/>
<dbReference type="SUPFAM" id="SSF46689">
    <property type="entry name" value="Homeodomain-like"/>
    <property type="match status" value="1"/>
</dbReference>
<dbReference type="EMBL" id="QKOX01000020">
    <property type="protein sequence ID" value="RWT20694.1"/>
    <property type="molecule type" value="Genomic_DNA"/>
</dbReference>
<dbReference type="InterPro" id="IPR009057">
    <property type="entry name" value="Homeodomain-like_sf"/>
</dbReference>
<dbReference type="InterPro" id="IPR039536">
    <property type="entry name" value="TetR_C_Proteobacteria"/>
</dbReference>
<proteinExistence type="predicted"/>
<dbReference type="SUPFAM" id="SSF48498">
    <property type="entry name" value="Tetracyclin repressor-like, C-terminal domain"/>
    <property type="match status" value="1"/>
</dbReference>
<evidence type="ECO:0000313" key="5">
    <source>
        <dbReference type="Proteomes" id="UP000288843"/>
    </source>
</evidence>
<dbReference type="PANTHER" id="PTHR30055:SF146">
    <property type="entry name" value="HTH-TYPE TRANSCRIPTIONAL DUAL REGULATOR CECR"/>
    <property type="match status" value="1"/>
</dbReference>
<dbReference type="InterPro" id="IPR050109">
    <property type="entry name" value="HTH-type_TetR-like_transc_reg"/>
</dbReference>
<dbReference type="GO" id="GO:0000976">
    <property type="term" value="F:transcription cis-regulatory region binding"/>
    <property type="evidence" value="ECO:0007669"/>
    <property type="project" value="TreeGrafter"/>
</dbReference>
<name>A0A443VJR7_RAOPL</name>
<comment type="caution">
    <text evidence="4">The sequence shown here is derived from an EMBL/GenBank/DDBJ whole genome shotgun (WGS) entry which is preliminary data.</text>
</comment>
<evidence type="ECO:0000313" key="4">
    <source>
        <dbReference type="EMBL" id="RWT20694.1"/>
    </source>
</evidence>
<accession>A0A443VJR7</accession>
<keyword evidence="1 2" id="KW-0238">DNA-binding</keyword>
<organism evidence="4 5">
    <name type="scientific">Raoultella planticola</name>
    <name type="common">Klebsiella planticola</name>
    <dbReference type="NCBI Taxonomy" id="575"/>
    <lineage>
        <taxon>Bacteria</taxon>
        <taxon>Pseudomonadati</taxon>
        <taxon>Pseudomonadota</taxon>
        <taxon>Gammaproteobacteria</taxon>
        <taxon>Enterobacterales</taxon>
        <taxon>Enterobacteriaceae</taxon>
        <taxon>Klebsiella/Raoultella group</taxon>
        <taxon>Raoultella</taxon>
    </lineage>
</organism>
<evidence type="ECO:0000256" key="1">
    <source>
        <dbReference type="ARBA" id="ARBA00023125"/>
    </source>
</evidence>
<gene>
    <name evidence="4" type="ORF">DN603_18430</name>
</gene>
<dbReference type="RefSeq" id="WP_128319980.1">
    <property type="nucleotide sequence ID" value="NZ_JAUBKS010000002.1"/>
</dbReference>
<dbReference type="Proteomes" id="UP000288843">
    <property type="component" value="Unassembled WGS sequence"/>
</dbReference>
<dbReference type="Gene3D" id="1.10.357.10">
    <property type="entry name" value="Tetracycline Repressor, domain 2"/>
    <property type="match status" value="1"/>
</dbReference>
<dbReference type="PROSITE" id="PS50977">
    <property type="entry name" value="HTH_TETR_2"/>
    <property type="match status" value="1"/>
</dbReference>
<dbReference type="GO" id="GO:0003700">
    <property type="term" value="F:DNA-binding transcription factor activity"/>
    <property type="evidence" value="ECO:0007669"/>
    <property type="project" value="TreeGrafter"/>
</dbReference>
<evidence type="ECO:0000256" key="2">
    <source>
        <dbReference type="PROSITE-ProRule" id="PRU00335"/>
    </source>
</evidence>
<feature type="domain" description="HTH tetR-type" evidence="3">
    <location>
        <begin position="5"/>
        <end position="65"/>
    </location>
</feature>
<sequence>MESEKRDREHVLREAGRIFCLAGYDALYFNRLAWKMRCAQATLYHDFRDRETLLTEILRTYGYRHFHKATSVLLKPDVCTIKRRLMRFAVQALMILREEEFVLGIFRRTLSDLRSRGLTELLYAAGLRQVQEMLTDVIDTAMQRREIRFADPALLACQYFSLINNIIEINLLLNGNRHISLCLIRTLARDSVDLFLHGAQTVNSKKGSRGAIVLHDFFICSDRADPEAFLSSFSGNK</sequence>
<evidence type="ECO:0000259" key="3">
    <source>
        <dbReference type="PROSITE" id="PS50977"/>
    </source>
</evidence>
<dbReference type="InterPro" id="IPR036271">
    <property type="entry name" value="Tet_transcr_reg_TetR-rel_C_sf"/>
</dbReference>
<dbReference type="Pfam" id="PF14246">
    <property type="entry name" value="TetR_C_7"/>
    <property type="match status" value="1"/>
</dbReference>